<keyword evidence="5" id="KW-1185">Reference proteome</keyword>
<dbReference type="PANTHER" id="PTHR28014">
    <property type="entry name" value="NEGATIVE REGULATOR OF RAS-CAMP PATHWAY"/>
    <property type="match status" value="1"/>
</dbReference>
<feature type="compositionally biased region" description="Polar residues" evidence="1">
    <location>
        <begin position="336"/>
        <end position="348"/>
    </location>
</feature>
<organism evidence="4 5">
    <name type="scientific">Venturia effusa</name>
    <dbReference type="NCBI Taxonomy" id="50376"/>
    <lineage>
        <taxon>Eukaryota</taxon>
        <taxon>Fungi</taxon>
        <taxon>Dikarya</taxon>
        <taxon>Ascomycota</taxon>
        <taxon>Pezizomycotina</taxon>
        <taxon>Dothideomycetes</taxon>
        <taxon>Pleosporomycetidae</taxon>
        <taxon>Venturiales</taxon>
        <taxon>Venturiaceae</taxon>
        <taxon>Venturia</taxon>
    </lineage>
</organism>
<feature type="domain" description="Nitrogen regulatory protein areA GATA-like" evidence="2">
    <location>
        <begin position="31"/>
        <end position="58"/>
    </location>
</feature>
<dbReference type="Pfam" id="PF08550">
    <property type="entry name" value="GATA_AreA"/>
    <property type="match status" value="1"/>
</dbReference>
<feature type="compositionally biased region" description="Low complexity" evidence="1">
    <location>
        <begin position="75"/>
        <end position="99"/>
    </location>
</feature>
<accession>A0A517L9J3</accession>
<dbReference type="GO" id="GO:0005737">
    <property type="term" value="C:cytoplasm"/>
    <property type="evidence" value="ECO:0007669"/>
    <property type="project" value="TreeGrafter"/>
</dbReference>
<evidence type="ECO:0000313" key="5">
    <source>
        <dbReference type="Proteomes" id="UP000316270"/>
    </source>
</evidence>
<gene>
    <name evidence="4" type="ORF">FKW77_007294</name>
</gene>
<feature type="compositionally biased region" description="Basic and acidic residues" evidence="1">
    <location>
        <begin position="358"/>
        <end position="370"/>
    </location>
</feature>
<sequence length="604" mass="66058">MPFFQDNPLVNLDAHSIHSIDTHNVLDLHELWSVLHKCAHAMEDGKRLENLSWRLLSRESFYCAPQALCTPVNPPSRATSSTATSAPSTLPALSTSTESTDSDDGLFMASRHRATPEPRCTESHSRKQPHISSLNLEKIVASIKENQHLVPLSPLPPTLIPAEPVTHTSPEVQHSTAIPDPKIVPEVALLPPTASSPTPPANIRIARVSPSDITLNESRSDISDMSPPLASSETESTDMSTTSIVRGFSKGQISSYQSRTNLALAPTPIPPAPTVKQLSPLARGAVAGGAMPITSKYGPGTGEAMPPKKKPATFHLGCSTSEGEESSFDSYRALSHKQSSMRNSQGDPTRSRGSKTTSFKEEVATRRIEDGPYPEDPFEDSEDEDEDYPSGSAIEDDDVEEDWEDDDEPGSSPATHEPVFNRVDDSKPNLTSRKSLLTNLMHEKDRALALQNAASHSSPAIRRSRTTSPNGPLGSSPQNLSQALPQNLSQGLAQASRARPIIMTTSNVHPPALSPRTTRRNMLSTELTESLRKHLLWDRQVNRSTTNAALKRRHTAQDMTKLRHFPGESRPAPFIQPAKEPQNATNSWNNYFDSGLQEYHQKGW</sequence>
<feature type="region of interest" description="Disordered" evidence="1">
    <location>
        <begin position="217"/>
        <end position="241"/>
    </location>
</feature>
<dbReference type="EMBL" id="CP042191">
    <property type="protein sequence ID" value="QDS72297.1"/>
    <property type="molecule type" value="Genomic_DNA"/>
</dbReference>
<feature type="region of interest" description="Disordered" evidence="1">
    <location>
        <begin position="298"/>
        <end position="430"/>
    </location>
</feature>
<evidence type="ECO:0000259" key="3">
    <source>
        <dbReference type="Pfam" id="PF11702"/>
    </source>
</evidence>
<feature type="compositionally biased region" description="Polar residues" evidence="1">
    <location>
        <begin position="466"/>
        <end position="493"/>
    </location>
</feature>
<name>A0A517L9J3_9PEZI</name>
<reference evidence="4 5" key="1">
    <citation type="submission" date="2019-07" db="EMBL/GenBank/DDBJ databases">
        <title>Finished genome of Venturia effusa.</title>
        <authorList>
            <person name="Young C.A."/>
            <person name="Cox M.P."/>
            <person name="Ganley A.R.D."/>
            <person name="David W.J."/>
        </authorList>
    </citation>
    <scope>NUCLEOTIDE SEQUENCE [LARGE SCALE GENOMIC DNA]</scope>
    <source>
        <strain evidence="5">albino</strain>
    </source>
</reference>
<feature type="region of interest" description="Disordered" evidence="1">
    <location>
        <begin position="72"/>
        <end position="105"/>
    </location>
</feature>
<dbReference type="Proteomes" id="UP000316270">
    <property type="component" value="Chromosome 7"/>
</dbReference>
<feature type="region of interest" description="Disordered" evidence="1">
    <location>
        <begin position="451"/>
        <end position="520"/>
    </location>
</feature>
<dbReference type="STRING" id="50376.A0A517L9J3"/>
<evidence type="ECO:0000259" key="2">
    <source>
        <dbReference type="Pfam" id="PF08550"/>
    </source>
</evidence>
<feature type="domain" description="DUF3295" evidence="3">
    <location>
        <begin position="89"/>
        <end position="604"/>
    </location>
</feature>
<dbReference type="GO" id="GO:0000122">
    <property type="term" value="P:negative regulation of transcription by RNA polymerase II"/>
    <property type="evidence" value="ECO:0007669"/>
    <property type="project" value="TreeGrafter"/>
</dbReference>
<dbReference type="InterPro" id="IPR013860">
    <property type="entry name" value="AreA_GATA"/>
</dbReference>
<dbReference type="InterPro" id="IPR021711">
    <property type="entry name" value="DUF3295"/>
</dbReference>
<feature type="compositionally biased region" description="Low complexity" evidence="1">
    <location>
        <begin position="231"/>
        <end position="241"/>
    </location>
</feature>
<dbReference type="Pfam" id="PF11702">
    <property type="entry name" value="DUF3295"/>
    <property type="match status" value="1"/>
</dbReference>
<evidence type="ECO:0000256" key="1">
    <source>
        <dbReference type="SAM" id="MobiDB-lite"/>
    </source>
</evidence>
<dbReference type="PANTHER" id="PTHR28014:SF1">
    <property type="entry name" value="NEGATIVE REGULATOR OF RAS-CAMP PATHWAY"/>
    <property type="match status" value="1"/>
</dbReference>
<dbReference type="AlphaFoldDB" id="A0A517L9J3"/>
<dbReference type="GO" id="GO:0006808">
    <property type="term" value="P:regulation of nitrogen utilization"/>
    <property type="evidence" value="ECO:0007669"/>
    <property type="project" value="TreeGrafter"/>
</dbReference>
<dbReference type="OrthoDB" id="5054775at2759"/>
<protein>
    <submittedName>
        <fullName evidence="4">Uncharacterized protein</fullName>
    </submittedName>
</protein>
<dbReference type="InterPro" id="IPR053043">
    <property type="entry name" value="Ras-cAMP_regulatory"/>
</dbReference>
<feature type="compositionally biased region" description="Acidic residues" evidence="1">
    <location>
        <begin position="372"/>
        <end position="409"/>
    </location>
</feature>
<dbReference type="GO" id="GO:0031930">
    <property type="term" value="P:mitochondria-nucleus signaling pathway"/>
    <property type="evidence" value="ECO:0007669"/>
    <property type="project" value="TreeGrafter"/>
</dbReference>
<evidence type="ECO:0000313" key="4">
    <source>
        <dbReference type="EMBL" id="QDS72297.1"/>
    </source>
</evidence>
<proteinExistence type="predicted"/>